<keyword evidence="2" id="KW-0813">Transport</keyword>
<dbReference type="eggNOG" id="COG0471">
    <property type="taxonomic scope" value="Bacteria"/>
</dbReference>
<dbReference type="SUPFAM" id="SSF116726">
    <property type="entry name" value="TrkA C-terminal domain-like"/>
    <property type="match status" value="2"/>
</dbReference>
<dbReference type="eggNOG" id="COG3273">
    <property type="taxonomic scope" value="Bacteria"/>
</dbReference>
<comment type="caution">
    <text evidence="9">The sequence shown here is derived from an EMBL/GenBank/DDBJ whole genome shotgun (WGS) entry which is preliminary data.</text>
</comment>
<dbReference type="InterPro" id="IPR051679">
    <property type="entry name" value="DASS-Related_Transporters"/>
</dbReference>
<dbReference type="PROSITE" id="PS01271">
    <property type="entry name" value="NA_SULFATE"/>
    <property type="match status" value="1"/>
</dbReference>
<name>A0A096BDC7_9BURK</name>
<evidence type="ECO:0000256" key="5">
    <source>
        <dbReference type="ARBA" id="ARBA00022989"/>
    </source>
</evidence>
<keyword evidence="4" id="KW-0677">Repeat</keyword>
<dbReference type="CDD" id="cd01115">
    <property type="entry name" value="SLC13_permease"/>
    <property type="match status" value="1"/>
</dbReference>
<evidence type="ECO:0000256" key="2">
    <source>
        <dbReference type="ARBA" id="ARBA00022448"/>
    </source>
</evidence>
<evidence type="ECO:0000313" key="10">
    <source>
        <dbReference type="Proteomes" id="UP000029629"/>
    </source>
</evidence>
<feature type="transmembrane region" description="Helical" evidence="7">
    <location>
        <begin position="6"/>
        <end position="22"/>
    </location>
</feature>
<keyword evidence="6 7" id="KW-0472">Membrane</keyword>
<protein>
    <submittedName>
        <fullName evidence="9">Sodium:proton symporter</fullName>
    </submittedName>
</protein>
<feature type="transmembrane region" description="Helical" evidence="7">
    <location>
        <begin position="529"/>
        <end position="547"/>
    </location>
</feature>
<evidence type="ECO:0000256" key="6">
    <source>
        <dbReference type="ARBA" id="ARBA00023136"/>
    </source>
</evidence>
<dbReference type="Gene3D" id="3.30.70.1450">
    <property type="entry name" value="Regulator of K+ conductance, C-terminal domain"/>
    <property type="match status" value="2"/>
</dbReference>
<dbReference type="OrthoDB" id="9809303at2"/>
<organism evidence="9 10">
    <name type="scientific">Oligella urethralis DNF00040</name>
    <dbReference type="NCBI Taxonomy" id="1401065"/>
    <lineage>
        <taxon>Bacteria</taxon>
        <taxon>Pseudomonadati</taxon>
        <taxon>Pseudomonadota</taxon>
        <taxon>Betaproteobacteria</taxon>
        <taxon>Burkholderiales</taxon>
        <taxon>Alcaligenaceae</taxon>
        <taxon>Oligella</taxon>
    </lineage>
</organism>
<evidence type="ECO:0000256" key="1">
    <source>
        <dbReference type="ARBA" id="ARBA00004141"/>
    </source>
</evidence>
<dbReference type="Pfam" id="PF02080">
    <property type="entry name" value="TrkA_C"/>
    <property type="match status" value="2"/>
</dbReference>
<comment type="subcellular location">
    <subcellularLocation>
        <location evidence="1">Membrane</location>
        <topology evidence="1">Multi-pass membrane protein</topology>
    </subcellularLocation>
</comment>
<dbReference type="GO" id="GO:0005886">
    <property type="term" value="C:plasma membrane"/>
    <property type="evidence" value="ECO:0007669"/>
    <property type="project" value="TreeGrafter"/>
</dbReference>
<feature type="transmembrane region" description="Helical" evidence="7">
    <location>
        <begin position="395"/>
        <end position="413"/>
    </location>
</feature>
<feature type="transmembrane region" description="Helical" evidence="7">
    <location>
        <begin position="29"/>
        <end position="50"/>
    </location>
</feature>
<dbReference type="PANTHER" id="PTHR43652">
    <property type="entry name" value="BASIC AMINO ACID ANTIPORTER YFCC-RELATED"/>
    <property type="match status" value="1"/>
</dbReference>
<evidence type="ECO:0000256" key="3">
    <source>
        <dbReference type="ARBA" id="ARBA00022692"/>
    </source>
</evidence>
<feature type="domain" description="RCK C-terminal" evidence="8">
    <location>
        <begin position="296"/>
        <end position="380"/>
    </location>
</feature>
<dbReference type="GO" id="GO:0008324">
    <property type="term" value="F:monoatomic cation transmembrane transporter activity"/>
    <property type="evidence" value="ECO:0007669"/>
    <property type="project" value="InterPro"/>
</dbReference>
<reference evidence="9 10" key="1">
    <citation type="submission" date="2014-07" db="EMBL/GenBank/DDBJ databases">
        <authorList>
            <person name="McCorrison J."/>
            <person name="Sanka R."/>
            <person name="Torralba M."/>
            <person name="Gillis M."/>
            <person name="Haft D.H."/>
            <person name="Methe B."/>
            <person name="Sutton G."/>
            <person name="Nelson K.E."/>
        </authorList>
    </citation>
    <scope>NUCLEOTIDE SEQUENCE [LARGE SCALE GENOMIC DNA]</scope>
    <source>
        <strain evidence="9 10">DNF00040</strain>
    </source>
</reference>
<feature type="transmembrane region" description="Helical" evidence="7">
    <location>
        <begin position="113"/>
        <end position="131"/>
    </location>
</feature>
<sequence length="591" mass="64638">MTTEIVLVLLITVIAMVLFITEKVRYDGIGLLVLASLTLFGLVTPSQALSGFSNEATITIASMFILAAALENTGALNGFNRLFSYIKSPWAFYLTLFGVLAIIAPFVNNTAVVAVFIPIVISASLKVGLAPSKTLIPLSYVSQMAGVMTLIGTSTNLIVNSVAKEQGFRGFSMFEFLPLGAICFVAGCLYLITIGRRILPDVKSSDLFNLYDFGHYVTELYITDDSSLVDTSFSEAGISQDYSIYLIEVRRDGEKIASPRSSELEPGDILLVRGRWDDIRQLTDDKKLKVNNQLQRGKQVPEGVKWSLAEIMIAPNSRAIGRSMVLFNRTWKYNSLIMGIQRRGNIIRSQLEDIRLQVGDIILLAIPEDDLNALQKDKHVILLSQREARNRAKKWKSLVSLAIMAGVIATAAFGLVPIAISALVGALLLTLIGCIGADEVYERVDWTIIMLMAGLMPLGIAMNETGAAEFIISNTLGYFEQFGPHVMLAILYIMALILGEMMSNSAAAVLLTPLAMSTAKLLGADPTPFLIAVTFSASTSFITPIGYQTNTMVYAAGGYKFTDFVKVGVPLNLIFWILGVIFIPYFWPFYG</sequence>
<keyword evidence="3 7" id="KW-0812">Transmembrane</keyword>
<dbReference type="InterPro" id="IPR004680">
    <property type="entry name" value="Cit_transptr-like_dom"/>
</dbReference>
<dbReference type="GO" id="GO:0006813">
    <property type="term" value="P:potassium ion transport"/>
    <property type="evidence" value="ECO:0007669"/>
    <property type="project" value="InterPro"/>
</dbReference>
<evidence type="ECO:0000256" key="7">
    <source>
        <dbReference type="SAM" id="Phobius"/>
    </source>
</evidence>
<feature type="transmembrane region" description="Helical" evidence="7">
    <location>
        <begin position="567"/>
        <end position="587"/>
    </location>
</feature>
<feature type="transmembrane region" description="Helical" evidence="7">
    <location>
        <begin position="90"/>
        <end position="107"/>
    </location>
</feature>
<dbReference type="InterPro" id="IPR006037">
    <property type="entry name" value="RCK_C"/>
</dbReference>
<gene>
    <name evidence="9" type="ORF">HMPREF2130_04270</name>
</gene>
<evidence type="ECO:0000259" key="8">
    <source>
        <dbReference type="PROSITE" id="PS51202"/>
    </source>
</evidence>
<evidence type="ECO:0000313" key="9">
    <source>
        <dbReference type="EMBL" id="KGF31169.1"/>
    </source>
</evidence>
<feature type="transmembrane region" description="Helical" evidence="7">
    <location>
        <begin position="171"/>
        <end position="193"/>
    </location>
</feature>
<dbReference type="AlphaFoldDB" id="A0A096BDC7"/>
<feature type="transmembrane region" description="Helical" evidence="7">
    <location>
        <begin position="482"/>
        <end position="499"/>
    </location>
</feature>
<dbReference type="InterPro" id="IPR036721">
    <property type="entry name" value="RCK_C_sf"/>
</dbReference>
<dbReference type="InterPro" id="IPR031312">
    <property type="entry name" value="Na/sul_symport_CS"/>
</dbReference>
<keyword evidence="5 7" id="KW-1133">Transmembrane helix</keyword>
<feature type="transmembrane region" description="Helical" evidence="7">
    <location>
        <begin position="444"/>
        <end position="462"/>
    </location>
</feature>
<keyword evidence="10" id="KW-1185">Reference proteome</keyword>
<dbReference type="PANTHER" id="PTHR43652:SF2">
    <property type="entry name" value="BASIC AMINO ACID ANTIPORTER YFCC-RELATED"/>
    <property type="match status" value="1"/>
</dbReference>
<dbReference type="RefSeq" id="WP_036558426.1">
    <property type="nucleotide sequence ID" value="NZ_JRNI01000016.1"/>
</dbReference>
<evidence type="ECO:0000256" key="4">
    <source>
        <dbReference type="ARBA" id="ARBA00022737"/>
    </source>
</evidence>
<feature type="transmembrane region" description="Helical" evidence="7">
    <location>
        <begin position="56"/>
        <end position="78"/>
    </location>
</feature>
<feature type="transmembrane region" description="Helical" evidence="7">
    <location>
        <begin position="138"/>
        <end position="159"/>
    </location>
</feature>
<proteinExistence type="predicted"/>
<dbReference type="Proteomes" id="UP000029629">
    <property type="component" value="Unassembled WGS sequence"/>
</dbReference>
<dbReference type="PROSITE" id="PS51202">
    <property type="entry name" value="RCK_C"/>
    <property type="match status" value="2"/>
</dbReference>
<dbReference type="Pfam" id="PF03600">
    <property type="entry name" value="CitMHS"/>
    <property type="match status" value="1"/>
</dbReference>
<feature type="domain" description="RCK C-terminal" evidence="8">
    <location>
        <begin position="205"/>
        <end position="288"/>
    </location>
</feature>
<dbReference type="EMBL" id="JRNI01000016">
    <property type="protein sequence ID" value="KGF31169.1"/>
    <property type="molecule type" value="Genomic_DNA"/>
</dbReference>
<accession>A0A096BDC7</accession>